<dbReference type="PROSITE" id="PS51257">
    <property type="entry name" value="PROKAR_LIPOPROTEIN"/>
    <property type="match status" value="1"/>
</dbReference>
<dbReference type="InterPro" id="IPR051395">
    <property type="entry name" value="Cytochrome_c_Peroxidase/MauG"/>
</dbReference>
<dbReference type="EMBL" id="JPOS01000039">
    <property type="protein sequence ID" value="KGE86923.1"/>
    <property type="molecule type" value="Genomic_DNA"/>
</dbReference>
<dbReference type="SUPFAM" id="SSF46626">
    <property type="entry name" value="Cytochrome c"/>
    <property type="match status" value="2"/>
</dbReference>
<comment type="caution">
    <text evidence="8">The sequence shown here is derived from an EMBL/GenBank/DDBJ whole genome shotgun (WGS) entry which is preliminary data.</text>
</comment>
<evidence type="ECO:0000313" key="9">
    <source>
        <dbReference type="Proteomes" id="UP000029736"/>
    </source>
</evidence>
<dbReference type="PROSITE" id="PS51007">
    <property type="entry name" value="CYTC"/>
    <property type="match status" value="1"/>
</dbReference>
<comment type="subcellular location">
    <subcellularLocation>
        <location evidence="1">Cell envelope</location>
    </subcellularLocation>
</comment>
<dbReference type="GO" id="GO:0009055">
    <property type="term" value="F:electron transfer activity"/>
    <property type="evidence" value="ECO:0007669"/>
    <property type="project" value="InterPro"/>
</dbReference>
<evidence type="ECO:0000256" key="5">
    <source>
        <dbReference type="ARBA" id="ARBA00023004"/>
    </source>
</evidence>
<organism evidence="8 9">
    <name type="scientific">Phaeodactylibacter xiamenensis</name>
    <dbReference type="NCBI Taxonomy" id="1524460"/>
    <lineage>
        <taxon>Bacteria</taxon>
        <taxon>Pseudomonadati</taxon>
        <taxon>Bacteroidota</taxon>
        <taxon>Saprospiria</taxon>
        <taxon>Saprospirales</taxon>
        <taxon>Haliscomenobacteraceae</taxon>
        <taxon>Phaeodactylibacter</taxon>
    </lineage>
</organism>
<keyword evidence="3 6" id="KW-0479">Metal-binding</keyword>
<sequence length="455" mass="49551">MLSTKMHKTLIVACTVFLTFSSCKKDNPIDEAPSIDQELTETLKDVSKSGGLAFFQLPSADDYNQIPQDPANPLTEAKVELGKFLYHETGIARNPRDIAGLGTYSCASCHFASAGFQAGRHQGIGEGGEGFGFNGESRDKSEAYNVLNVDVQPIRSPTTLNSAYQIAMLWNGQFGAKGINANTEYAWTAGTPKALNHLGFHGVETQAIAGLSVHRQLEDTSDVSDLSNYKALFDAAFPERPVAERYNRVAAGLAIAAYERTLLPNEAPFQRWLRGDIDAMNALEKEGALVFFGKAQCGNCHTGPALNSMEFHGIGLGDLMDCPEEVLLTSVNAPEHLGRGGFTNRAEDMYKFKVPQLYNLKDSPFYGHGGTLRSIREVIEYKNKGVPQKSTVPAGQLSEGFVPLGLTDQEIDALIAFVENALYDPNLDRYVPETLPTGQCFPNADPMSQEDLGCY</sequence>
<keyword evidence="8" id="KW-0575">Peroxidase</keyword>
<evidence type="ECO:0000256" key="3">
    <source>
        <dbReference type="ARBA" id="ARBA00022723"/>
    </source>
</evidence>
<feature type="domain" description="Cytochrome c" evidence="7">
    <location>
        <begin position="282"/>
        <end position="422"/>
    </location>
</feature>
<dbReference type="GO" id="GO:0004130">
    <property type="term" value="F:cytochrome-c peroxidase activity"/>
    <property type="evidence" value="ECO:0007669"/>
    <property type="project" value="TreeGrafter"/>
</dbReference>
<proteinExistence type="predicted"/>
<keyword evidence="9" id="KW-1185">Reference proteome</keyword>
<reference evidence="8 9" key="1">
    <citation type="journal article" date="2014" name="Int. J. Syst. Evol. Microbiol.">
        <title>Phaeodactylibacter xiamenensis gen. nov., sp. nov., a member of the family Saprospiraceae isolated from the marine alga Phaeodactylum tricornutum.</title>
        <authorList>
            <person name="Chen Z.Jr."/>
            <person name="Lei X."/>
            <person name="Lai Q."/>
            <person name="Li Y."/>
            <person name="Zhang B."/>
            <person name="Zhang J."/>
            <person name="Zhang H."/>
            <person name="Yang L."/>
            <person name="Zheng W."/>
            <person name="Tian Y."/>
            <person name="Yu Z."/>
            <person name="Xu H.Jr."/>
            <person name="Zheng T."/>
        </authorList>
    </citation>
    <scope>NUCLEOTIDE SEQUENCE [LARGE SCALE GENOMIC DNA]</scope>
    <source>
        <strain evidence="8 9">KD52</strain>
    </source>
</reference>
<dbReference type="OrthoDB" id="9805202at2"/>
<accession>A0A098S551</accession>
<dbReference type="GO" id="GO:0046872">
    <property type="term" value="F:metal ion binding"/>
    <property type="evidence" value="ECO:0007669"/>
    <property type="project" value="UniProtKB-KW"/>
</dbReference>
<evidence type="ECO:0000259" key="7">
    <source>
        <dbReference type="PROSITE" id="PS51007"/>
    </source>
</evidence>
<keyword evidence="5 6" id="KW-0408">Iron</keyword>
<evidence type="ECO:0000313" key="8">
    <source>
        <dbReference type="EMBL" id="KGE86923.1"/>
    </source>
</evidence>
<evidence type="ECO:0000256" key="1">
    <source>
        <dbReference type="ARBA" id="ARBA00004196"/>
    </source>
</evidence>
<dbReference type="STRING" id="1524460.IX84_17895"/>
<dbReference type="Gene3D" id="1.10.760.10">
    <property type="entry name" value="Cytochrome c-like domain"/>
    <property type="match status" value="2"/>
</dbReference>
<dbReference type="GO" id="GO:0020037">
    <property type="term" value="F:heme binding"/>
    <property type="evidence" value="ECO:0007669"/>
    <property type="project" value="InterPro"/>
</dbReference>
<dbReference type="AlphaFoldDB" id="A0A098S551"/>
<dbReference type="PANTHER" id="PTHR30600">
    <property type="entry name" value="CYTOCHROME C PEROXIDASE-RELATED"/>
    <property type="match status" value="1"/>
</dbReference>
<gene>
    <name evidence="8" type="ORF">IX84_17895</name>
</gene>
<name>A0A098S551_9BACT</name>
<dbReference type="InterPro" id="IPR009056">
    <property type="entry name" value="Cyt_c-like_dom"/>
</dbReference>
<keyword evidence="2 6" id="KW-0349">Heme</keyword>
<dbReference type="InterPro" id="IPR036909">
    <property type="entry name" value="Cyt_c-like_dom_sf"/>
</dbReference>
<dbReference type="InterPro" id="IPR004852">
    <property type="entry name" value="Di-haem_cyt_c_peroxidsae"/>
</dbReference>
<dbReference type="GO" id="GO:0030313">
    <property type="term" value="C:cell envelope"/>
    <property type="evidence" value="ECO:0007669"/>
    <property type="project" value="UniProtKB-SubCell"/>
</dbReference>
<evidence type="ECO:0000256" key="2">
    <source>
        <dbReference type="ARBA" id="ARBA00022617"/>
    </source>
</evidence>
<dbReference type="Pfam" id="PF03150">
    <property type="entry name" value="CCP_MauG"/>
    <property type="match status" value="1"/>
</dbReference>
<dbReference type="RefSeq" id="WP_044223480.1">
    <property type="nucleotide sequence ID" value="NZ_JBKAGJ010000009.1"/>
</dbReference>
<keyword evidence="4" id="KW-0560">Oxidoreductase</keyword>
<evidence type="ECO:0000256" key="6">
    <source>
        <dbReference type="PROSITE-ProRule" id="PRU00433"/>
    </source>
</evidence>
<protein>
    <submittedName>
        <fullName evidence="8">Cytochrome C peroxidase</fullName>
    </submittedName>
</protein>
<dbReference type="Proteomes" id="UP000029736">
    <property type="component" value="Unassembled WGS sequence"/>
</dbReference>
<evidence type="ECO:0000256" key="4">
    <source>
        <dbReference type="ARBA" id="ARBA00023002"/>
    </source>
</evidence>